<dbReference type="PIRSF" id="PIRSF005859">
    <property type="entry name" value="PBR"/>
    <property type="match status" value="1"/>
</dbReference>
<proteinExistence type="inferred from homology"/>
<keyword evidence="5 6" id="KW-0472">Membrane</keyword>
<feature type="transmembrane region" description="Helical" evidence="6">
    <location>
        <begin position="143"/>
        <end position="163"/>
    </location>
</feature>
<protein>
    <submittedName>
        <fullName evidence="7">Tryptophan-rich sensory protein</fullName>
    </submittedName>
</protein>
<comment type="caution">
    <text evidence="7">The sequence shown here is derived from an EMBL/GenBank/DDBJ whole genome shotgun (WGS) entry which is preliminary data.</text>
</comment>
<dbReference type="GO" id="GO:0016020">
    <property type="term" value="C:membrane"/>
    <property type="evidence" value="ECO:0007669"/>
    <property type="project" value="UniProtKB-SubCell"/>
</dbReference>
<feature type="transmembrane region" description="Helical" evidence="6">
    <location>
        <begin position="53"/>
        <end position="77"/>
    </location>
</feature>
<dbReference type="InterPro" id="IPR038330">
    <property type="entry name" value="TspO/MBR-related_sf"/>
</dbReference>
<dbReference type="GO" id="GO:0033013">
    <property type="term" value="P:tetrapyrrole metabolic process"/>
    <property type="evidence" value="ECO:0007669"/>
    <property type="project" value="UniProtKB-ARBA"/>
</dbReference>
<evidence type="ECO:0000256" key="5">
    <source>
        <dbReference type="ARBA" id="ARBA00023136"/>
    </source>
</evidence>
<organism evidence="7 8">
    <name type="scientific">Novosphingobium umbonatum</name>
    <dbReference type="NCBI Taxonomy" id="1908524"/>
    <lineage>
        <taxon>Bacteria</taxon>
        <taxon>Pseudomonadati</taxon>
        <taxon>Pseudomonadota</taxon>
        <taxon>Alphaproteobacteria</taxon>
        <taxon>Sphingomonadales</taxon>
        <taxon>Sphingomonadaceae</taxon>
        <taxon>Novosphingobium</taxon>
    </lineage>
</organism>
<comment type="similarity">
    <text evidence="2">Belongs to the TspO/BZRP family.</text>
</comment>
<evidence type="ECO:0000256" key="4">
    <source>
        <dbReference type="ARBA" id="ARBA00022989"/>
    </source>
</evidence>
<dbReference type="Pfam" id="PF03073">
    <property type="entry name" value="TspO_MBR"/>
    <property type="match status" value="1"/>
</dbReference>
<dbReference type="AlphaFoldDB" id="A0A3S2USQ0"/>
<reference evidence="7 8" key="1">
    <citation type="submission" date="2019-01" db="EMBL/GenBank/DDBJ databases">
        <authorList>
            <person name="Chen W.-M."/>
        </authorList>
    </citation>
    <scope>NUCLEOTIDE SEQUENCE [LARGE SCALE GENOMIC DNA]</scope>
    <source>
        <strain evidence="7 8">FSY-9</strain>
    </source>
</reference>
<dbReference type="InterPro" id="IPR004307">
    <property type="entry name" value="TspO_MBR"/>
</dbReference>
<name>A0A3S2USQ0_9SPHN</name>
<dbReference type="RefSeq" id="WP_127710347.1">
    <property type="nucleotide sequence ID" value="NZ_SACO01000011.1"/>
</dbReference>
<comment type="subcellular location">
    <subcellularLocation>
        <location evidence="1">Membrane</location>
        <topology evidence="1">Multi-pass membrane protein</topology>
    </subcellularLocation>
</comment>
<sequence>MTEIASPSQLRAALARWALVTVPGINLLGFISARFSFSGESNPWFSSLIKPEIYPPAIAFPIVWTLLYVLMGVSLAMVITARGARARGLAVGLFGLHLLANLAWSPLFFGAHQMTWALADIAVMALSLLLVMVVFARVRPWAAWLLVPYMAWILFASVLNWQFLTLNPAADGVAGDVPVVRVQL</sequence>
<evidence type="ECO:0000256" key="2">
    <source>
        <dbReference type="ARBA" id="ARBA00007524"/>
    </source>
</evidence>
<evidence type="ECO:0000256" key="1">
    <source>
        <dbReference type="ARBA" id="ARBA00004141"/>
    </source>
</evidence>
<feature type="transmembrane region" description="Helical" evidence="6">
    <location>
        <begin position="89"/>
        <end position="109"/>
    </location>
</feature>
<keyword evidence="8" id="KW-1185">Reference proteome</keyword>
<keyword evidence="3 6" id="KW-0812">Transmembrane</keyword>
<dbReference type="CDD" id="cd15904">
    <property type="entry name" value="TSPO_MBR"/>
    <property type="match status" value="1"/>
</dbReference>
<evidence type="ECO:0000256" key="6">
    <source>
        <dbReference type="SAM" id="Phobius"/>
    </source>
</evidence>
<dbReference type="Gene3D" id="1.20.1260.100">
    <property type="entry name" value="TspO/MBR protein"/>
    <property type="match status" value="1"/>
</dbReference>
<keyword evidence="4 6" id="KW-1133">Transmembrane helix</keyword>
<gene>
    <name evidence="7" type="ORF">EOE18_13375</name>
</gene>
<dbReference type="EMBL" id="SACO01000011">
    <property type="protein sequence ID" value="RVU03851.1"/>
    <property type="molecule type" value="Genomic_DNA"/>
</dbReference>
<dbReference type="PANTHER" id="PTHR10057">
    <property type="entry name" value="PERIPHERAL-TYPE BENZODIAZEPINE RECEPTOR"/>
    <property type="match status" value="1"/>
</dbReference>
<accession>A0A3S2USQ0</accession>
<evidence type="ECO:0000313" key="7">
    <source>
        <dbReference type="EMBL" id="RVU03851.1"/>
    </source>
</evidence>
<dbReference type="OrthoDB" id="9795496at2"/>
<evidence type="ECO:0000313" key="8">
    <source>
        <dbReference type="Proteomes" id="UP000282837"/>
    </source>
</evidence>
<dbReference type="PANTHER" id="PTHR10057:SF0">
    <property type="entry name" value="TRANSLOCATOR PROTEIN"/>
    <property type="match status" value="1"/>
</dbReference>
<feature type="transmembrane region" description="Helical" evidence="6">
    <location>
        <begin position="115"/>
        <end position="136"/>
    </location>
</feature>
<dbReference type="FunFam" id="1.20.1260.100:FF:000001">
    <property type="entry name" value="translocator protein 2"/>
    <property type="match status" value="1"/>
</dbReference>
<evidence type="ECO:0000256" key="3">
    <source>
        <dbReference type="ARBA" id="ARBA00022692"/>
    </source>
</evidence>
<dbReference type="Proteomes" id="UP000282837">
    <property type="component" value="Unassembled WGS sequence"/>
</dbReference>
<feature type="transmembrane region" description="Helical" evidence="6">
    <location>
        <begin position="12"/>
        <end position="33"/>
    </location>
</feature>